<dbReference type="EMBL" id="JAHRIP010004651">
    <property type="protein sequence ID" value="MEQ2281767.1"/>
    <property type="molecule type" value="Genomic_DNA"/>
</dbReference>
<evidence type="ECO:0000313" key="1">
    <source>
        <dbReference type="EMBL" id="MEQ2281767.1"/>
    </source>
</evidence>
<accession>A0ABV0XK13</accession>
<name>A0ABV0XK13_9TELE</name>
<protein>
    <submittedName>
        <fullName evidence="1">Uncharacterized protein</fullName>
    </submittedName>
</protein>
<comment type="caution">
    <text evidence="1">The sequence shown here is derived from an EMBL/GenBank/DDBJ whole genome shotgun (WGS) entry which is preliminary data.</text>
</comment>
<gene>
    <name evidence="1" type="ORF">AMECASPLE_033763</name>
</gene>
<organism evidence="1 2">
    <name type="scientific">Ameca splendens</name>
    <dbReference type="NCBI Taxonomy" id="208324"/>
    <lineage>
        <taxon>Eukaryota</taxon>
        <taxon>Metazoa</taxon>
        <taxon>Chordata</taxon>
        <taxon>Craniata</taxon>
        <taxon>Vertebrata</taxon>
        <taxon>Euteleostomi</taxon>
        <taxon>Actinopterygii</taxon>
        <taxon>Neopterygii</taxon>
        <taxon>Teleostei</taxon>
        <taxon>Neoteleostei</taxon>
        <taxon>Acanthomorphata</taxon>
        <taxon>Ovalentaria</taxon>
        <taxon>Atherinomorphae</taxon>
        <taxon>Cyprinodontiformes</taxon>
        <taxon>Goodeidae</taxon>
        <taxon>Ameca</taxon>
    </lineage>
</organism>
<proteinExistence type="predicted"/>
<sequence length="71" mass="7848">MSVHWSYRPQTGGPPLLFAQKSSDHNWLCLEGPAHLSLVSFPALILFTSGKFCRLTTAVVVLLQCTVSPYE</sequence>
<evidence type="ECO:0000313" key="2">
    <source>
        <dbReference type="Proteomes" id="UP001469553"/>
    </source>
</evidence>
<dbReference type="Proteomes" id="UP001469553">
    <property type="component" value="Unassembled WGS sequence"/>
</dbReference>
<reference evidence="1 2" key="1">
    <citation type="submission" date="2021-06" db="EMBL/GenBank/DDBJ databases">
        <authorList>
            <person name="Palmer J.M."/>
        </authorList>
    </citation>
    <scope>NUCLEOTIDE SEQUENCE [LARGE SCALE GENOMIC DNA]</scope>
    <source>
        <strain evidence="1 2">AS_MEX2019</strain>
        <tissue evidence="1">Muscle</tissue>
    </source>
</reference>
<keyword evidence="2" id="KW-1185">Reference proteome</keyword>